<dbReference type="OrthoDB" id="3175637at2"/>
<comment type="similarity">
    <text evidence="3 12 13">Belongs to the DapA family.</text>
</comment>
<comment type="caution">
    <text evidence="12">Was originally thought to be a dihydrodipicolinate synthase (DHDPS), catalyzing the condensation of (S)-aspartate-beta-semialdehyde [(S)-ASA] and pyruvate to dihydrodipicolinate (DHDP). However, it was shown in E.coli that the product of the enzymatic reaction is not dihydrodipicolinate but in fact (4S)-4-hydroxy-2,3,4,5-tetrahydro-(2S)-dipicolinic acid (HTPA), and that the consecutive dehydration reaction leading to DHDP is not spontaneous but catalyzed by DapB.</text>
</comment>
<dbReference type="SMART" id="SM01130">
    <property type="entry name" value="DHDPS"/>
    <property type="match status" value="1"/>
</dbReference>
<dbReference type="SUPFAM" id="SSF51569">
    <property type="entry name" value="Aldolase"/>
    <property type="match status" value="1"/>
</dbReference>
<dbReference type="GO" id="GO:0009089">
    <property type="term" value="P:lysine biosynthetic process via diaminopimelate"/>
    <property type="evidence" value="ECO:0007669"/>
    <property type="project" value="UniProtKB-UniRule"/>
</dbReference>
<evidence type="ECO:0000256" key="3">
    <source>
        <dbReference type="ARBA" id="ARBA00007592"/>
    </source>
</evidence>
<feature type="site" description="Part of a proton relay during catalysis" evidence="12">
    <location>
        <position position="53"/>
    </location>
</feature>
<dbReference type="Gene3D" id="3.20.20.70">
    <property type="entry name" value="Aldolase class I"/>
    <property type="match status" value="1"/>
</dbReference>
<comment type="caution">
    <text evidence="16">The sequence shown here is derived from an EMBL/GenBank/DDBJ whole genome shotgun (WGS) entry which is preliminary data.</text>
</comment>
<dbReference type="UniPathway" id="UPA00034">
    <property type="reaction ID" value="UER00017"/>
</dbReference>
<dbReference type="GO" id="GO:0008840">
    <property type="term" value="F:4-hydroxy-tetrahydrodipicolinate synthase activity"/>
    <property type="evidence" value="ECO:0007669"/>
    <property type="project" value="UniProtKB-UniRule"/>
</dbReference>
<dbReference type="PANTHER" id="PTHR12128">
    <property type="entry name" value="DIHYDRODIPICOLINATE SYNTHASE"/>
    <property type="match status" value="1"/>
</dbReference>
<dbReference type="CDD" id="cd00408">
    <property type="entry name" value="DHDPS-like"/>
    <property type="match status" value="1"/>
</dbReference>
<dbReference type="EMBL" id="VCKW01000067">
    <property type="protein sequence ID" value="TMR01093.1"/>
    <property type="molecule type" value="Genomic_DNA"/>
</dbReference>
<keyword evidence="9 12" id="KW-0456">Lyase</keyword>
<feature type="binding site" evidence="12 15">
    <location>
        <position position="212"/>
    </location>
    <ligand>
        <name>pyruvate</name>
        <dbReference type="ChEBI" id="CHEBI:15361"/>
    </ligand>
</feature>
<dbReference type="EC" id="4.3.3.7" evidence="4 12"/>
<feature type="active site" description="Schiff-base intermediate with substrate" evidence="12 14">
    <location>
        <position position="170"/>
    </location>
</feature>
<evidence type="ECO:0000256" key="9">
    <source>
        <dbReference type="ARBA" id="ARBA00023239"/>
    </source>
</evidence>
<dbReference type="GO" id="GO:0019877">
    <property type="term" value="P:diaminopimelate biosynthetic process"/>
    <property type="evidence" value="ECO:0007669"/>
    <property type="project" value="UniProtKB-UniRule"/>
</dbReference>
<dbReference type="NCBIfam" id="TIGR00674">
    <property type="entry name" value="dapA"/>
    <property type="match status" value="1"/>
</dbReference>
<dbReference type="PIRSF" id="PIRSF001365">
    <property type="entry name" value="DHDPS"/>
    <property type="match status" value="1"/>
</dbReference>
<sequence length="311" mass="32772">MKRQDGTRERLHGVVTATPTAFDAGGGLDEGRFRDLVEGYVAAGVHGVSVAGSQGEFYVLDTAERLRLMEITVEAVAGRVPVYAGTGAVSTRESIALTRAAESIGVDVAMVITPYFLAPSGRELAEHFRTVAAATALPVLLYNNPPRTGVNVTPDVYADCARSGNVIGVKDSSGDLSQGVEYLLTEPGGCLLFSGRDTITMALLAHGGAGAISPAACVFPRLMCRMYDAVRADDLATARRINDALAPLRRAWALGSFPVVIKEAMDEVGLDPGPARAPISPLPPERRARLAAVVEEIREFERDAVPAISGA</sequence>
<evidence type="ECO:0000256" key="10">
    <source>
        <dbReference type="ARBA" id="ARBA00023270"/>
    </source>
</evidence>
<evidence type="ECO:0000256" key="7">
    <source>
        <dbReference type="ARBA" id="ARBA00022915"/>
    </source>
</evidence>
<comment type="function">
    <text evidence="1 12">Catalyzes the condensation of (S)-aspartate-beta-semialdehyde [(S)-ASA] and pyruvate to 4-hydroxy-tetrahydrodipicolinate (HTPA).</text>
</comment>
<evidence type="ECO:0000256" key="13">
    <source>
        <dbReference type="PIRNR" id="PIRNR001365"/>
    </source>
</evidence>
<name>A0A5C4JC61_9ACTN</name>
<proteinExistence type="inferred from homology"/>
<keyword evidence="6 12" id="KW-0028">Amino-acid biosynthesis</keyword>
<dbReference type="InterPro" id="IPR005263">
    <property type="entry name" value="DapA"/>
</dbReference>
<evidence type="ECO:0000256" key="1">
    <source>
        <dbReference type="ARBA" id="ARBA00003294"/>
    </source>
</evidence>
<evidence type="ECO:0000256" key="14">
    <source>
        <dbReference type="PIRSR" id="PIRSR001365-1"/>
    </source>
</evidence>
<gene>
    <name evidence="12 16" type="primary">dapA</name>
    <name evidence="16" type="ORF">ETD83_15355</name>
</gene>
<reference evidence="16 17" key="1">
    <citation type="submission" date="2019-05" db="EMBL/GenBank/DDBJ databases">
        <title>Draft genome sequence of Actinomadura sp. 14C53.</title>
        <authorList>
            <person name="Saricaoglu S."/>
            <person name="Isik K."/>
        </authorList>
    </citation>
    <scope>NUCLEOTIDE SEQUENCE [LARGE SCALE GENOMIC DNA]</scope>
    <source>
        <strain evidence="16 17">14C53</strain>
    </source>
</reference>
<dbReference type="PANTHER" id="PTHR12128:SF66">
    <property type="entry name" value="4-HYDROXY-2-OXOGLUTARATE ALDOLASE, MITOCHONDRIAL"/>
    <property type="match status" value="1"/>
</dbReference>
<protein>
    <recommendedName>
        <fullName evidence="4 12">4-hydroxy-tetrahydrodipicolinate synthase</fullName>
        <shortName evidence="12">HTPA synthase</shortName>
        <ecNumber evidence="4 12">4.3.3.7</ecNumber>
    </recommendedName>
</protein>
<keyword evidence="5 12" id="KW-0963">Cytoplasm</keyword>
<dbReference type="Pfam" id="PF00701">
    <property type="entry name" value="DHDPS"/>
    <property type="match status" value="1"/>
</dbReference>
<accession>A0A5C4JC61</accession>
<dbReference type="InterPro" id="IPR013785">
    <property type="entry name" value="Aldolase_TIM"/>
</dbReference>
<dbReference type="HAMAP" id="MF_00418">
    <property type="entry name" value="DapA"/>
    <property type="match status" value="1"/>
</dbReference>
<comment type="caution">
    <text evidence="12">Lacks conserved residue(s) required for the propagation of feature annotation.</text>
</comment>
<feature type="active site" description="Proton donor/acceptor" evidence="12 14">
    <location>
        <position position="142"/>
    </location>
</feature>
<evidence type="ECO:0000256" key="8">
    <source>
        <dbReference type="ARBA" id="ARBA00023154"/>
    </source>
</evidence>
<evidence type="ECO:0000256" key="6">
    <source>
        <dbReference type="ARBA" id="ARBA00022605"/>
    </source>
</evidence>
<dbReference type="RefSeq" id="WP_138645801.1">
    <property type="nucleotide sequence ID" value="NZ_VCKW01000067.1"/>
</dbReference>
<dbReference type="Proteomes" id="UP000309174">
    <property type="component" value="Unassembled WGS sequence"/>
</dbReference>
<evidence type="ECO:0000313" key="16">
    <source>
        <dbReference type="EMBL" id="TMR01093.1"/>
    </source>
</evidence>
<dbReference type="GO" id="GO:0005737">
    <property type="term" value="C:cytoplasm"/>
    <property type="evidence" value="ECO:0007669"/>
    <property type="project" value="UniProtKB-SubCell"/>
</dbReference>
<evidence type="ECO:0000256" key="2">
    <source>
        <dbReference type="ARBA" id="ARBA00005120"/>
    </source>
</evidence>
<dbReference type="PROSITE" id="PS00666">
    <property type="entry name" value="DHDPS_2"/>
    <property type="match status" value="1"/>
</dbReference>
<dbReference type="PRINTS" id="PR00146">
    <property type="entry name" value="DHPICSNTHASE"/>
</dbReference>
<evidence type="ECO:0000256" key="5">
    <source>
        <dbReference type="ARBA" id="ARBA00022490"/>
    </source>
</evidence>
<dbReference type="AlphaFoldDB" id="A0A5C4JC61"/>
<evidence type="ECO:0000256" key="12">
    <source>
        <dbReference type="HAMAP-Rule" id="MF_00418"/>
    </source>
</evidence>
<keyword evidence="17" id="KW-1185">Reference proteome</keyword>
<organism evidence="16 17">
    <name type="scientific">Actinomadura soli</name>
    <dbReference type="NCBI Taxonomy" id="2508997"/>
    <lineage>
        <taxon>Bacteria</taxon>
        <taxon>Bacillati</taxon>
        <taxon>Actinomycetota</taxon>
        <taxon>Actinomycetes</taxon>
        <taxon>Streptosporangiales</taxon>
        <taxon>Thermomonosporaceae</taxon>
        <taxon>Actinomadura</taxon>
    </lineage>
</organism>
<dbReference type="InterPro" id="IPR020625">
    <property type="entry name" value="Schiff_base-form_aldolases_AS"/>
</dbReference>
<keyword evidence="7 12" id="KW-0220">Diaminopimelate biosynthesis</keyword>
<comment type="subcellular location">
    <subcellularLocation>
        <location evidence="12">Cytoplasm</location>
    </subcellularLocation>
</comment>
<keyword evidence="10 12" id="KW-0704">Schiff base</keyword>
<evidence type="ECO:0000313" key="17">
    <source>
        <dbReference type="Proteomes" id="UP000309174"/>
    </source>
</evidence>
<evidence type="ECO:0000256" key="15">
    <source>
        <dbReference type="PIRSR" id="PIRSR001365-2"/>
    </source>
</evidence>
<evidence type="ECO:0000256" key="4">
    <source>
        <dbReference type="ARBA" id="ARBA00012086"/>
    </source>
</evidence>
<comment type="catalytic activity">
    <reaction evidence="11 12">
        <text>L-aspartate 4-semialdehyde + pyruvate = (2S,4S)-4-hydroxy-2,3,4,5-tetrahydrodipicolinate + H2O + H(+)</text>
        <dbReference type="Rhea" id="RHEA:34171"/>
        <dbReference type="ChEBI" id="CHEBI:15361"/>
        <dbReference type="ChEBI" id="CHEBI:15377"/>
        <dbReference type="ChEBI" id="CHEBI:15378"/>
        <dbReference type="ChEBI" id="CHEBI:67139"/>
        <dbReference type="ChEBI" id="CHEBI:537519"/>
        <dbReference type="EC" id="4.3.3.7"/>
    </reaction>
</comment>
<comment type="pathway">
    <text evidence="2 12">Amino-acid biosynthesis; L-lysine biosynthesis via DAP pathway; (S)-tetrahydrodipicolinate from L-aspartate: step 3/4.</text>
</comment>
<comment type="subunit">
    <text evidence="12">Homotetramer; dimer of dimers.</text>
</comment>
<dbReference type="InterPro" id="IPR002220">
    <property type="entry name" value="DapA-like"/>
</dbReference>
<evidence type="ECO:0000256" key="11">
    <source>
        <dbReference type="ARBA" id="ARBA00047836"/>
    </source>
</evidence>
<keyword evidence="8 12" id="KW-0457">Lysine biosynthesis</keyword>